<evidence type="ECO:0000256" key="1">
    <source>
        <dbReference type="SAM" id="MobiDB-lite"/>
    </source>
</evidence>
<sequence length="231" mass="25468">MANLNGGGGEGRRISPVFRVSGVGGRRGSPMRLERWPDDGRTDGRRRARVCGEAKAAPEPRGVRRRWTGRRRGQAILGSLARKKPRGQADSYKFSPKLGSPLKKENLLTGRFPSHRTRTRTRTKPNRSQVNTAATQHGASLPFPRTRSIPLPPRPFAGTPRKDLEAPFSTVRFPSDGPRAPASASRSFQSIHSWPATRFAAITTHPDLFLSSSLRRNRFQPETTLLAGSSS</sequence>
<accession>A0A0D9VZY3</accession>
<reference evidence="2" key="3">
    <citation type="submission" date="2015-04" db="UniProtKB">
        <authorList>
            <consortium name="EnsemblPlants"/>
        </authorList>
    </citation>
    <scope>IDENTIFICATION</scope>
</reference>
<proteinExistence type="predicted"/>
<feature type="region of interest" description="Disordered" evidence="1">
    <location>
        <begin position="1"/>
        <end position="186"/>
    </location>
</feature>
<dbReference type="Proteomes" id="UP000032180">
    <property type="component" value="Chromosome 3"/>
</dbReference>
<feature type="compositionally biased region" description="Polar residues" evidence="1">
    <location>
        <begin position="126"/>
        <end position="138"/>
    </location>
</feature>
<feature type="compositionally biased region" description="Basic residues" evidence="1">
    <location>
        <begin position="113"/>
        <end position="125"/>
    </location>
</feature>
<feature type="compositionally biased region" description="Basic residues" evidence="1">
    <location>
        <begin position="63"/>
        <end position="73"/>
    </location>
</feature>
<reference evidence="2 3" key="1">
    <citation type="submission" date="2012-08" db="EMBL/GenBank/DDBJ databases">
        <title>Oryza genome evolution.</title>
        <authorList>
            <person name="Wing R.A."/>
        </authorList>
    </citation>
    <scope>NUCLEOTIDE SEQUENCE</scope>
</reference>
<organism evidence="2 3">
    <name type="scientific">Leersia perrieri</name>
    <dbReference type="NCBI Taxonomy" id="77586"/>
    <lineage>
        <taxon>Eukaryota</taxon>
        <taxon>Viridiplantae</taxon>
        <taxon>Streptophyta</taxon>
        <taxon>Embryophyta</taxon>
        <taxon>Tracheophyta</taxon>
        <taxon>Spermatophyta</taxon>
        <taxon>Magnoliopsida</taxon>
        <taxon>Liliopsida</taxon>
        <taxon>Poales</taxon>
        <taxon>Poaceae</taxon>
        <taxon>BOP clade</taxon>
        <taxon>Oryzoideae</taxon>
        <taxon>Oryzeae</taxon>
        <taxon>Oryzinae</taxon>
        <taxon>Leersia</taxon>
    </lineage>
</organism>
<feature type="compositionally biased region" description="Basic and acidic residues" evidence="1">
    <location>
        <begin position="32"/>
        <end position="62"/>
    </location>
</feature>
<dbReference type="HOGENOM" id="CLU_1201350_0_0_1"/>
<evidence type="ECO:0000313" key="3">
    <source>
        <dbReference type="Proteomes" id="UP000032180"/>
    </source>
</evidence>
<protein>
    <submittedName>
        <fullName evidence="2">Uncharacterized protein</fullName>
    </submittedName>
</protein>
<dbReference type="EnsemblPlants" id="LPERR03G31060.2">
    <property type="protein sequence ID" value="LPERR03G31060.2"/>
    <property type="gene ID" value="LPERR03G31060"/>
</dbReference>
<name>A0A0D9VZY3_9ORYZ</name>
<reference evidence="3" key="2">
    <citation type="submission" date="2013-12" db="EMBL/GenBank/DDBJ databases">
        <authorList>
            <person name="Yu Y."/>
            <person name="Lee S."/>
            <person name="de Baynast K."/>
            <person name="Wissotski M."/>
            <person name="Liu L."/>
            <person name="Talag J."/>
            <person name="Goicoechea J."/>
            <person name="Angelova A."/>
            <person name="Jetty R."/>
            <person name="Kudrna D."/>
            <person name="Golser W."/>
            <person name="Rivera L."/>
            <person name="Zhang J."/>
            <person name="Wing R."/>
        </authorList>
    </citation>
    <scope>NUCLEOTIDE SEQUENCE</scope>
</reference>
<dbReference type="AlphaFoldDB" id="A0A0D9VZY3"/>
<keyword evidence="3" id="KW-1185">Reference proteome</keyword>
<evidence type="ECO:0000313" key="2">
    <source>
        <dbReference type="EnsemblPlants" id="LPERR03G31060.2"/>
    </source>
</evidence>
<dbReference type="Gramene" id="LPERR03G31060.2">
    <property type="protein sequence ID" value="LPERR03G31060.2"/>
    <property type="gene ID" value="LPERR03G31060"/>
</dbReference>